<accession>A0A1H8A3G7</accession>
<evidence type="ECO:0000313" key="2">
    <source>
        <dbReference type="EMBL" id="SEM64454.1"/>
    </source>
</evidence>
<evidence type="ECO:0000313" key="3">
    <source>
        <dbReference type="Proteomes" id="UP000198942"/>
    </source>
</evidence>
<dbReference type="PANTHER" id="PTHR11280:SF6">
    <property type="entry name" value="GLUCOSAMINE-6-PHOSPHATE ISOMERASE NAGB"/>
    <property type="match status" value="1"/>
</dbReference>
<name>A0A1H8A3G7_9SPHI</name>
<dbReference type="GO" id="GO:0042802">
    <property type="term" value="F:identical protein binding"/>
    <property type="evidence" value="ECO:0007669"/>
    <property type="project" value="TreeGrafter"/>
</dbReference>
<sequence length="251" mass="27835">MTTAYQNLNVITLADRQALGIKAAADAAVTIKRLLNKKKHINIIFAAAPSQSAFLESLKKDTSIAWERINAFHMDEYLGLPVDASQSFGNFLRDAIFGHVNFRSINYINGNAEDVDKERERYAHLLNKNQPDIVFMGIGENTHLAFNEPFQADFNDPEIIKVVTLDPVCRQQQVNDGCFQALDNVPVKALTLTIPVLLSAGHIFCMVPGINKADAVVKTLTEPISVKYPSTILRKHQNAILYLDAQSASLL</sequence>
<dbReference type="GO" id="GO:0019262">
    <property type="term" value="P:N-acetylneuraminate catabolic process"/>
    <property type="evidence" value="ECO:0007669"/>
    <property type="project" value="TreeGrafter"/>
</dbReference>
<dbReference type="RefSeq" id="WP_091206681.1">
    <property type="nucleotide sequence ID" value="NZ_FOCL01000001.1"/>
</dbReference>
<keyword evidence="3" id="KW-1185">Reference proteome</keyword>
<dbReference type="InterPro" id="IPR006148">
    <property type="entry name" value="Glc/Gal-6P_isomerase"/>
</dbReference>
<dbReference type="InterPro" id="IPR004547">
    <property type="entry name" value="Glucosamine6P_isomerase"/>
</dbReference>
<dbReference type="GO" id="GO:0006046">
    <property type="term" value="P:N-acetylglucosamine catabolic process"/>
    <property type="evidence" value="ECO:0007669"/>
    <property type="project" value="TreeGrafter"/>
</dbReference>
<dbReference type="Gene3D" id="3.40.50.1360">
    <property type="match status" value="1"/>
</dbReference>
<dbReference type="PANTHER" id="PTHR11280">
    <property type="entry name" value="GLUCOSAMINE-6-PHOSPHATE ISOMERASE"/>
    <property type="match status" value="1"/>
</dbReference>
<dbReference type="OrthoDB" id="9791139at2"/>
<dbReference type="GO" id="GO:0005737">
    <property type="term" value="C:cytoplasm"/>
    <property type="evidence" value="ECO:0007669"/>
    <property type="project" value="TreeGrafter"/>
</dbReference>
<dbReference type="EMBL" id="FOCL01000001">
    <property type="protein sequence ID" value="SEM64454.1"/>
    <property type="molecule type" value="Genomic_DNA"/>
</dbReference>
<protein>
    <submittedName>
        <fullName evidence="2">Glucosamine-6-phosphate deaminase</fullName>
    </submittedName>
</protein>
<dbReference type="GO" id="GO:0005975">
    <property type="term" value="P:carbohydrate metabolic process"/>
    <property type="evidence" value="ECO:0007669"/>
    <property type="project" value="InterPro"/>
</dbReference>
<dbReference type="STRING" id="551995.SAMN05192574_101308"/>
<gene>
    <name evidence="2" type="ORF">SAMN05192574_101308</name>
</gene>
<dbReference type="CDD" id="cd01399">
    <property type="entry name" value="GlcN6P_deaminase"/>
    <property type="match status" value="1"/>
</dbReference>
<proteinExistence type="predicted"/>
<dbReference type="Pfam" id="PF01182">
    <property type="entry name" value="Glucosamine_iso"/>
    <property type="match status" value="1"/>
</dbReference>
<dbReference type="AlphaFoldDB" id="A0A1H8A3G7"/>
<dbReference type="GO" id="GO:0004342">
    <property type="term" value="F:glucosamine-6-phosphate deaminase activity"/>
    <property type="evidence" value="ECO:0007669"/>
    <property type="project" value="InterPro"/>
</dbReference>
<feature type="domain" description="Glucosamine/galactosamine-6-phosphate isomerase" evidence="1">
    <location>
        <begin position="15"/>
        <end position="239"/>
    </location>
</feature>
<reference evidence="3" key="1">
    <citation type="submission" date="2016-10" db="EMBL/GenBank/DDBJ databases">
        <authorList>
            <person name="Varghese N."/>
            <person name="Submissions S."/>
        </authorList>
    </citation>
    <scope>NUCLEOTIDE SEQUENCE [LARGE SCALE GENOMIC DNA]</scope>
    <source>
        <strain evidence="3">Gh-48</strain>
    </source>
</reference>
<dbReference type="SUPFAM" id="SSF100950">
    <property type="entry name" value="NagB/RpiA/CoA transferase-like"/>
    <property type="match status" value="1"/>
</dbReference>
<dbReference type="GO" id="GO:0006043">
    <property type="term" value="P:glucosamine catabolic process"/>
    <property type="evidence" value="ECO:0007669"/>
    <property type="project" value="TreeGrafter"/>
</dbReference>
<evidence type="ECO:0000259" key="1">
    <source>
        <dbReference type="Pfam" id="PF01182"/>
    </source>
</evidence>
<dbReference type="InterPro" id="IPR037171">
    <property type="entry name" value="NagB/RpiA_transferase-like"/>
</dbReference>
<dbReference type="Proteomes" id="UP000198942">
    <property type="component" value="Unassembled WGS sequence"/>
</dbReference>
<organism evidence="2 3">
    <name type="scientific">Mucilaginibacter gossypiicola</name>
    <dbReference type="NCBI Taxonomy" id="551995"/>
    <lineage>
        <taxon>Bacteria</taxon>
        <taxon>Pseudomonadati</taxon>
        <taxon>Bacteroidota</taxon>
        <taxon>Sphingobacteriia</taxon>
        <taxon>Sphingobacteriales</taxon>
        <taxon>Sphingobacteriaceae</taxon>
        <taxon>Mucilaginibacter</taxon>
    </lineage>
</organism>